<dbReference type="GO" id="GO:0016746">
    <property type="term" value="F:acyltransferase activity"/>
    <property type="evidence" value="ECO:0007669"/>
    <property type="project" value="UniProtKB-UniRule"/>
</dbReference>
<dbReference type="RefSeq" id="WP_162121961.1">
    <property type="nucleotide sequence ID" value="NZ_CP048108.1"/>
</dbReference>
<dbReference type="Proteomes" id="UP000464389">
    <property type="component" value="Chromosome"/>
</dbReference>
<keyword evidence="2 3" id="KW-0012">Acyltransferase</keyword>
<gene>
    <name evidence="3" type="ORF">GW952_15520</name>
</gene>
<keyword evidence="2 3" id="KW-0808">Transferase</keyword>
<dbReference type="InterPro" id="IPR003996">
    <property type="entry name" value="RTX_toxin-activating_protC_bac"/>
</dbReference>
<dbReference type="Pfam" id="PF02794">
    <property type="entry name" value="HlyC"/>
    <property type="match status" value="1"/>
</dbReference>
<protein>
    <recommendedName>
        <fullName evidence="2">RTX toxin-activating lysine-acyltransferase</fullName>
        <ecNumber evidence="2">2.3.1.-</ecNumber>
    </recommendedName>
</protein>
<reference evidence="3 4" key="1">
    <citation type="submission" date="2020-01" db="EMBL/GenBank/DDBJ databases">
        <title>Bactrocera dorsalis gut bacteria genome.</title>
        <authorList>
            <person name="Zhang H."/>
            <person name="Cai Z."/>
        </authorList>
    </citation>
    <scope>NUCLEOTIDE SEQUENCE [LARGE SCALE GENOMIC DNA]</scope>
    <source>
        <strain evidence="3 4">BD177</strain>
    </source>
</reference>
<evidence type="ECO:0000256" key="2">
    <source>
        <dbReference type="RuleBase" id="RU368102"/>
    </source>
</evidence>
<dbReference type="EC" id="2.3.1.-" evidence="2"/>
<proteinExistence type="inferred from homology"/>
<dbReference type="EMBL" id="CP048108">
    <property type="protein sequence ID" value="QHS46913.1"/>
    <property type="molecule type" value="Genomic_DNA"/>
</dbReference>
<name>A0A6P1UX12_9ENTR</name>
<keyword evidence="2" id="KW-0963">Cytoplasm</keyword>
<dbReference type="GO" id="GO:0009404">
    <property type="term" value="P:toxin metabolic process"/>
    <property type="evidence" value="ECO:0007669"/>
    <property type="project" value="UniProtKB-UniRule"/>
</dbReference>
<comment type="subcellular location">
    <subcellularLocation>
        <location evidence="2">Cytoplasm</location>
    </subcellularLocation>
</comment>
<evidence type="ECO:0000256" key="1">
    <source>
        <dbReference type="ARBA" id="ARBA00005686"/>
    </source>
</evidence>
<dbReference type="GO" id="GO:0005737">
    <property type="term" value="C:cytoplasm"/>
    <property type="evidence" value="ECO:0007669"/>
    <property type="project" value="UniProtKB-SubCell"/>
</dbReference>
<organism evidence="3 4">
    <name type="scientific">Klebsiella michiganensis</name>
    <dbReference type="NCBI Taxonomy" id="1134687"/>
    <lineage>
        <taxon>Bacteria</taxon>
        <taxon>Pseudomonadati</taxon>
        <taxon>Pseudomonadota</taxon>
        <taxon>Gammaproteobacteria</taxon>
        <taxon>Enterobacterales</taxon>
        <taxon>Enterobacteriaceae</taxon>
        <taxon>Klebsiella/Raoultella group</taxon>
        <taxon>Klebsiella</taxon>
    </lineage>
</organism>
<comment type="function">
    <text evidence="2">Involved in fatty acylation of protoxin at internal lysine residues, thereby converting it to the active toxin.</text>
</comment>
<accession>A0A6P1UX12</accession>
<sequence length="481" mass="56539">MEHFDIYRKLGNAFELLAYSELHKDYSVEYLYREIYLPASLKQMYVYYDEDELPVGFITWASINSIVEGNIEKNYTGLSIKEWNCGERLFINDLVCPWGGGRFIVNDIKDRLFPLVKYGLGLRRKKDSPPRLARFFTNKTNASIIPILFPEIGNFLQYYSDLEFDKILSEIEYIKSSYELSYLLDKNDDYNKTALNKVNEDARAILNAIYDGFEYISPLTHYQKLFINNLPLFIKGNQNLKSPIEQYLINVISSLPTPVIKNKDPIQHTLFLGLTELLCLFNDFLLEFFPFIEPVFISSVEYIDFDTTTTPDKIEKPFCLIRGPRGKVYIYCTLPDDNSGIINLLHEITHALFYLTNTQKNNYGFINWQRSVLINETVAFVFEYLFLSYLKKHKLSVYNPCKIVICAHDKYYFESQESSEHHSTYSSARKLAWHISQHYEHLKDDLDNFLYLLFEKGLSLQLEEIKSYLYLLQLQASHQRK</sequence>
<evidence type="ECO:0000313" key="4">
    <source>
        <dbReference type="Proteomes" id="UP000464389"/>
    </source>
</evidence>
<dbReference type="AlphaFoldDB" id="A0A6P1UX12"/>
<evidence type="ECO:0000313" key="3">
    <source>
        <dbReference type="EMBL" id="QHS46913.1"/>
    </source>
</evidence>
<dbReference type="GO" id="GO:0031640">
    <property type="term" value="P:killing of cells of another organism"/>
    <property type="evidence" value="ECO:0007669"/>
    <property type="project" value="UniProtKB-KW"/>
</dbReference>
<comment type="similarity">
    <text evidence="1 2">Belongs to the RTX toxin acyltransferase family.</text>
</comment>
<keyword evidence="2" id="KW-0204">Cytolysis</keyword>